<accession>A0A941DI28</accession>
<name>A0A941DI28_9BURK</name>
<feature type="region of interest" description="Disordered" evidence="1">
    <location>
        <begin position="1"/>
        <end position="20"/>
    </location>
</feature>
<dbReference type="AlphaFoldDB" id="A0A941DI28"/>
<feature type="non-terminal residue" evidence="2">
    <location>
        <position position="1"/>
    </location>
</feature>
<evidence type="ECO:0000313" key="3">
    <source>
        <dbReference type="Proteomes" id="UP000680158"/>
    </source>
</evidence>
<reference evidence="2 3" key="1">
    <citation type="submission" date="2021-04" db="EMBL/GenBank/DDBJ databases">
        <title>novel species isolated from subtropical streams in China.</title>
        <authorList>
            <person name="Lu H."/>
        </authorList>
    </citation>
    <scope>NUCLEOTIDE SEQUENCE [LARGE SCALE GENOMIC DNA]</scope>
    <source>
        <strain evidence="2 3">BYS107W</strain>
    </source>
</reference>
<dbReference type="RefSeq" id="WP_212685735.1">
    <property type="nucleotide sequence ID" value="NZ_JAGSPM010000018.1"/>
</dbReference>
<evidence type="ECO:0000256" key="1">
    <source>
        <dbReference type="SAM" id="MobiDB-lite"/>
    </source>
</evidence>
<organism evidence="2 3">
    <name type="scientific">Undibacterium baiyunense</name>
    <dbReference type="NCBI Taxonomy" id="2828731"/>
    <lineage>
        <taxon>Bacteria</taxon>
        <taxon>Pseudomonadati</taxon>
        <taxon>Pseudomonadota</taxon>
        <taxon>Betaproteobacteria</taxon>
        <taxon>Burkholderiales</taxon>
        <taxon>Oxalobacteraceae</taxon>
        <taxon>Undibacterium</taxon>
    </lineage>
</organism>
<comment type="caution">
    <text evidence="2">The sequence shown here is derived from an EMBL/GenBank/DDBJ whole genome shotgun (WGS) entry which is preliminary data.</text>
</comment>
<sequence>YDVTSASNATGGGTNNITTSNAVNVSGTGAAIAGTVGTTPSNGGGAVAVTAGGTFNGTVGNNEQFMSSIPNLNNTTIAGNAADTDTLTLTTAGTVTLNNGATGGNISNIKVLKLANGTNTITYNNSAGFATITGGTGDDTFIPNSALFPMVVNGGNGTDTLVLPATYAATASGSGTFASNVTSFEKLRLTGVTNQTIDMQTLGSYNDVTFSGANGLTLMQMASNSNITLTGAGTAFTISNAAFVGGVNDILNVSLIDGSGAGVSFASTGITASGIETANISINDTQGTPTGAFNNNLTWLGNSVKTINLSGNAGLSLTANSTALTTVNASGITLGNFTWTSNALTGAATITGTNNGTNTVNINAATVAASYAGGSGNDNVAANGTLSNTVVLGSGINSLTLSGSAILGSYTSGAGTNDTITLASATPDISAATVTGFENLNLPSNSTLTATAAQVAQFATGTITAAGTETINLTTAGTFSALSGVEVYNLANGTNNFTSADVAISVIGGTGSDTFNFTANQIANFLTTIDGGSGFDILNIGSTTTQSIDISTKVNSVETVNVAGSTGTASFTMQNGAGYLLSYAKSTGDNTITLGSGGQSFNLTGSSSAPTTITGGAAVDFITLPFSGGASETFIQTGANMSNRTQIDKIANFSATGVDFFKTGVNASIVGSYIIGNENLGTYLTTIANGLSGVLTNTGQVYLITIQTGTAAGTYLFQNTGSINNQFDDADFFVQLIGAFGSISTVNMIA</sequence>
<dbReference type="PRINTS" id="PR00313">
    <property type="entry name" value="CABNDNGRPT"/>
</dbReference>
<keyword evidence="3" id="KW-1185">Reference proteome</keyword>
<evidence type="ECO:0000313" key="2">
    <source>
        <dbReference type="EMBL" id="MBR7748466.1"/>
    </source>
</evidence>
<dbReference type="EMBL" id="JAGSPM010000018">
    <property type="protein sequence ID" value="MBR7748466.1"/>
    <property type="molecule type" value="Genomic_DNA"/>
</dbReference>
<gene>
    <name evidence="2" type="ORF">KDM92_17930</name>
</gene>
<dbReference type="Proteomes" id="UP000680158">
    <property type="component" value="Unassembled WGS sequence"/>
</dbReference>
<proteinExistence type="predicted"/>
<dbReference type="Gene3D" id="2.160.20.160">
    <property type="match status" value="1"/>
</dbReference>
<protein>
    <submittedName>
        <fullName evidence="2">Uncharacterized protein</fullName>
    </submittedName>
</protein>